<dbReference type="Proteomes" id="UP000450000">
    <property type="component" value="Unassembled WGS sequence"/>
</dbReference>
<organism evidence="1 2">
    <name type="scientific">Streptomyces kaniharaensis</name>
    <dbReference type="NCBI Taxonomy" id="212423"/>
    <lineage>
        <taxon>Bacteria</taxon>
        <taxon>Bacillati</taxon>
        <taxon>Actinomycetota</taxon>
        <taxon>Actinomycetes</taxon>
        <taxon>Kitasatosporales</taxon>
        <taxon>Streptomycetaceae</taxon>
        <taxon>Streptomyces</taxon>
    </lineage>
</organism>
<dbReference type="EMBL" id="WBOF01000007">
    <property type="protein sequence ID" value="MQS17889.1"/>
    <property type="molecule type" value="Genomic_DNA"/>
</dbReference>
<evidence type="ECO:0000313" key="2">
    <source>
        <dbReference type="Proteomes" id="UP000450000"/>
    </source>
</evidence>
<dbReference type="RefSeq" id="WP_153471672.1">
    <property type="nucleotide sequence ID" value="NZ_WBOF01000007.1"/>
</dbReference>
<accession>A0A6N7L4R0</accession>
<name>A0A6N7L4R0_9ACTN</name>
<comment type="caution">
    <text evidence="1">The sequence shown here is derived from an EMBL/GenBank/DDBJ whole genome shotgun (WGS) entry which is preliminary data.</text>
</comment>
<reference evidence="1 2" key="1">
    <citation type="submission" date="2019-09" db="EMBL/GenBank/DDBJ databases">
        <title>Genome Sequences of Streptomyces kaniharaensis ATCC 21070.</title>
        <authorList>
            <person name="Zhu W."/>
            <person name="De Crecy-Lagard V."/>
            <person name="Richards N.G."/>
        </authorList>
    </citation>
    <scope>NUCLEOTIDE SEQUENCE [LARGE SCALE GENOMIC DNA]</scope>
    <source>
        <strain evidence="1 2">SF-557</strain>
    </source>
</reference>
<protein>
    <submittedName>
        <fullName evidence="1">Uncharacterized protein</fullName>
    </submittedName>
</protein>
<dbReference type="OrthoDB" id="9961484at2"/>
<proteinExistence type="predicted"/>
<keyword evidence="2" id="KW-1185">Reference proteome</keyword>
<evidence type="ECO:0000313" key="1">
    <source>
        <dbReference type="EMBL" id="MQS17889.1"/>
    </source>
</evidence>
<gene>
    <name evidence="1" type="ORF">F7Q99_38310</name>
</gene>
<dbReference type="AlphaFoldDB" id="A0A6N7L4R0"/>
<sequence>MGFFRRSSNSSGSSDSTAVYQAEVDVTTASGESVTYRGSGLGPAKASGAHLLDTVEAAARDAEPGGTVTGSRVRRAR</sequence>